<dbReference type="GO" id="GO:0035091">
    <property type="term" value="F:phosphatidylinositol binding"/>
    <property type="evidence" value="ECO:0007669"/>
    <property type="project" value="InterPro"/>
</dbReference>
<dbReference type="PANTHER" id="PTHR22775:SF3">
    <property type="entry name" value="SORTING NEXIN-13"/>
    <property type="match status" value="1"/>
</dbReference>
<dbReference type="PROSITE" id="PS50195">
    <property type="entry name" value="PX"/>
    <property type="match status" value="1"/>
</dbReference>
<dbReference type="InterPro" id="IPR013937">
    <property type="entry name" value="Sorting_nexin_C"/>
</dbReference>
<evidence type="ECO:0000259" key="6">
    <source>
        <dbReference type="PROSITE" id="PS51207"/>
    </source>
</evidence>
<protein>
    <submittedName>
        <fullName evidence="7">Sorting nexin-13-like</fullName>
    </submittedName>
</protein>
<evidence type="ECO:0000256" key="3">
    <source>
        <dbReference type="SAM" id="Phobius"/>
    </source>
</evidence>
<organism evidence="7 8">
    <name type="scientific">Asbolus verrucosus</name>
    <name type="common">Desert ironclad beetle</name>
    <dbReference type="NCBI Taxonomy" id="1661398"/>
    <lineage>
        <taxon>Eukaryota</taxon>
        <taxon>Metazoa</taxon>
        <taxon>Ecdysozoa</taxon>
        <taxon>Arthropoda</taxon>
        <taxon>Hexapoda</taxon>
        <taxon>Insecta</taxon>
        <taxon>Pterygota</taxon>
        <taxon>Neoptera</taxon>
        <taxon>Endopterygota</taxon>
        <taxon>Coleoptera</taxon>
        <taxon>Polyphaga</taxon>
        <taxon>Cucujiformia</taxon>
        <taxon>Tenebrionidae</taxon>
        <taxon>Pimeliinae</taxon>
        <taxon>Asbolus</taxon>
    </lineage>
</organism>
<dbReference type="InterPro" id="IPR003114">
    <property type="entry name" value="Phox_assoc"/>
</dbReference>
<dbReference type="PANTHER" id="PTHR22775">
    <property type="entry name" value="SORTING NEXIN"/>
    <property type="match status" value="1"/>
</dbReference>
<dbReference type="GO" id="GO:0005769">
    <property type="term" value="C:early endosome"/>
    <property type="evidence" value="ECO:0007669"/>
    <property type="project" value="TreeGrafter"/>
</dbReference>
<dbReference type="InterPro" id="IPR001683">
    <property type="entry name" value="PX_dom"/>
</dbReference>
<evidence type="ECO:0000313" key="8">
    <source>
        <dbReference type="Proteomes" id="UP000292052"/>
    </source>
</evidence>
<feature type="non-terminal residue" evidence="7">
    <location>
        <position position="1"/>
    </location>
</feature>
<evidence type="ECO:0000259" key="5">
    <source>
        <dbReference type="PROSITE" id="PS50195"/>
    </source>
</evidence>
<evidence type="ECO:0000259" key="4">
    <source>
        <dbReference type="PROSITE" id="PS50132"/>
    </source>
</evidence>
<keyword evidence="3" id="KW-0812">Transmembrane</keyword>
<comment type="similarity">
    <text evidence="1">Belongs to the sorting nexin family.</text>
</comment>
<feature type="non-terminal residue" evidence="7">
    <location>
        <position position="1047"/>
    </location>
</feature>
<evidence type="ECO:0000256" key="2">
    <source>
        <dbReference type="SAM" id="MobiDB-lite"/>
    </source>
</evidence>
<dbReference type="Pfam" id="PF00787">
    <property type="entry name" value="PX"/>
    <property type="match status" value="1"/>
</dbReference>
<comment type="caution">
    <text evidence="7">The sequence shown here is derived from an EMBL/GenBank/DDBJ whole genome shotgun (WGS) entry which is preliminary data.</text>
</comment>
<keyword evidence="3" id="KW-0472">Membrane</keyword>
<dbReference type="InterPro" id="IPR016137">
    <property type="entry name" value="RGS"/>
</dbReference>
<feature type="compositionally biased region" description="Basic and acidic residues" evidence="2">
    <location>
        <begin position="187"/>
        <end position="205"/>
    </location>
</feature>
<feature type="domain" description="PXA" evidence="6">
    <location>
        <begin position="103"/>
        <end position="331"/>
    </location>
</feature>
<dbReference type="Proteomes" id="UP000292052">
    <property type="component" value="Unassembled WGS sequence"/>
</dbReference>
<accession>A0A482V824</accession>
<gene>
    <name evidence="7" type="ORF">BDFB_010088</name>
</gene>
<dbReference type="InterPro" id="IPR044926">
    <property type="entry name" value="RGS_subdomain_2"/>
</dbReference>
<dbReference type="InterPro" id="IPR037437">
    <property type="entry name" value="SNX13_PX"/>
</dbReference>
<dbReference type="AlphaFoldDB" id="A0A482V824"/>
<sequence length="1047" mass="120543">TLNVFVVEMDTNALGWLGLIVILFLTTFGLFSFITVILGLLIFISGLFSLLYLQQGNVDKFYNKCAGNPLTADILTEGGLHQVVKQLVSPQKVQKSDSRVTGSELIDTSLQEILGYIVRDYISPWYNLISRDKDFTDVTIRKTAQTFAINISNRVKEIDWIPYLTTRLVDDAASHLRLFKQARTKMKLQEKAKTPRSSPLKDQKPSPRKTTHKRNKSETDISWYHGKTGEIKKEPEFNVGNSKFYVSESKKGTTLEDHFFNLECQMENNLVCRDVVSMDLSKEKDEDFHCKPLRYVLREIFANCVILPLFAMLSDPDYINQAIIWLCLRDVSLPSEIFLTTLRLTDNCDELKGTKELVSKEIQQLRSRDSGGDSDLAIKQQLSSLFYVLKLIDSRLTKMEDAENLDNQNSLDYIQLENIKKIDLKLQQILKNNIALSYFIDYVSSQRKQLDLFFYLNIEGWKVSVEQQLSDLHINKIKGTNENPAPVYEAIRSTAQSIYNQYLGEKSEQRVQVKPAFAQSLYFKIRNLNEVPSELWFDEVQQAIYDKLENNDEYLPAFKKSKSYVKLLQELDLVQQNSAEEDAISLNSNESLEMNAIETPKFFSEHTTPQQPNSLFVSAEGTGKNVKHARSFSDVTMFVSKNNNGELRSEKDDCGKCEPDEVLGVEDQKAIEKKLRTGEFALCVTIIETGIVCEKGKMFGIYAISVSRQYETGYLEEWHIYRRYSDFYDLYSKVKDKFPDLSKLSFPGKKTFHNMDRAVLERRMKMLGSYMHELCQPNIISTHHGLQDLLMTFLEQGDYDKAAGGPISSTINTLVNPLKSGMKTIKSMPEQFINTVDEVMGGLTKVFHGKPGRLPEASKVGASIEETDDNIPLRIMLLLMDEVFDLKSRNQWLRRRIVTLLRQIVRTMFGDIVNRRILDYVSFITSPKNVAHYLYVFKQSFWPNGMKYEKKPDRDEDTRNRTRVAAKVALLSCLSDELKHIIGSETTRRGLLTIFELFQRPILNRRLLYVLLEGVLCTLFPEKDMFKLFQKLHSKSKRIQDKQNTQN</sequence>
<dbReference type="STRING" id="1661398.A0A482V824"/>
<dbReference type="OrthoDB" id="5772781at2759"/>
<dbReference type="InterPro" id="IPR036305">
    <property type="entry name" value="RGS_sf"/>
</dbReference>
<dbReference type="InterPro" id="IPR036871">
    <property type="entry name" value="PX_dom_sf"/>
</dbReference>
<dbReference type="SMART" id="SM00315">
    <property type="entry name" value="RGS"/>
    <property type="match status" value="1"/>
</dbReference>
<dbReference type="SMART" id="SM00312">
    <property type="entry name" value="PX"/>
    <property type="match status" value="1"/>
</dbReference>
<dbReference type="Gene3D" id="3.30.1520.10">
    <property type="entry name" value="Phox-like domain"/>
    <property type="match status" value="1"/>
</dbReference>
<dbReference type="SUPFAM" id="SSF64268">
    <property type="entry name" value="PX domain"/>
    <property type="match status" value="1"/>
</dbReference>
<dbReference type="EMBL" id="QDEB01129025">
    <property type="protein sequence ID" value="RZB39355.1"/>
    <property type="molecule type" value="Genomic_DNA"/>
</dbReference>
<name>A0A482V824_ASBVE</name>
<feature type="transmembrane region" description="Helical" evidence="3">
    <location>
        <begin position="20"/>
        <end position="53"/>
    </location>
</feature>
<feature type="domain" description="PX" evidence="5">
    <location>
        <begin position="680"/>
        <end position="801"/>
    </location>
</feature>
<evidence type="ECO:0000313" key="7">
    <source>
        <dbReference type="EMBL" id="RZB39355.1"/>
    </source>
</evidence>
<dbReference type="PROSITE" id="PS50132">
    <property type="entry name" value="RGS"/>
    <property type="match status" value="1"/>
</dbReference>
<dbReference type="Pfam" id="PF08628">
    <property type="entry name" value="Nexin_C"/>
    <property type="match status" value="1"/>
</dbReference>
<evidence type="ECO:0000256" key="1">
    <source>
        <dbReference type="ARBA" id="ARBA00010883"/>
    </source>
</evidence>
<dbReference type="Pfam" id="PF02194">
    <property type="entry name" value="PXA"/>
    <property type="match status" value="1"/>
</dbReference>
<keyword evidence="3" id="KW-1133">Transmembrane helix</keyword>
<feature type="compositionally biased region" description="Basic residues" evidence="2">
    <location>
        <begin position="206"/>
        <end position="215"/>
    </location>
</feature>
<dbReference type="CDD" id="cd06873">
    <property type="entry name" value="PX_SNX13"/>
    <property type="match status" value="1"/>
</dbReference>
<dbReference type="SUPFAM" id="SSF48097">
    <property type="entry name" value="Regulator of G-protein signaling, RGS"/>
    <property type="match status" value="1"/>
</dbReference>
<proteinExistence type="inferred from homology"/>
<dbReference type="Gene3D" id="1.10.167.10">
    <property type="entry name" value="Regulator of G-protein Signalling 4, domain 2"/>
    <property type="match status" value="1"/>
</dbReference>
<reference evidence="7 8" key="1">
    <citation type="submission" date="2017-03" db="EMBL/GenBank/DDBJ databases">
        <title>Genome of the blue death feigning beetle - Asbolus verrucosus.</title>
        <authorList>
            <person name="Rider S.D."/>
        </authorList>
    </citation>
    <scope>NUCLEOTIDE SEQUENCE [LARGE SCALE GENOMIC DNA]</scope>
    <source>
        <strain evidence="7">Butters</strain>
        <tissue evidence="7">Head and leg muscle</tissue>
    </source>
</reference>
<feature type="region of interest" description="Disordered" evidence="2">
    <location>
        <begin position="187"/>
        <end position="219"/>
    </location>
</feature>
<dbReference type="SMART" id="SM00313">
    <property type="entry name" value="PXA"/>
    <property type="match status" value="1"/>
</dbReference>
<dbReference type="Pfam" id="PF00615">
    <property type="entry name" value="RGS"/>
    <property type="match status" value="1"/>
</dbReference>
<feature type="domain" description="RGS" evidence="4">
    <location>
        <begin position="425"/>
        <end position="551"/>
    </location>
</feature>
<keyword evidence="8" id="KW-1185">Reference proteome</keyword>
<dbReference type="PROSITE" id="PS51207">
    <property type="entry name" value="PXA"/>
    <property type="match status" value="1"/>
</dbReference>